<dbReference type="AlphaFoldDB" id="A0A9P7AZ39"/>
<reference evidence="1" key="1">
    <citation type="submission" date="2019-07" db="EMBL/GenBank/DDBJ databases">
        <title>Hyphodiscus hymeniophilus genome sequencing and assembly.</title>
        <authorList>
            <person name="Kramer G."/>
            <person name="Nodwell J."/>
        </authorList>
    </citation>
    <scope>NUCLEOTIDE SEQUENCE</scope>
    <source>
        <strain evidence="1">ATCC 34498</strain>
    </source>
</reference>
<name>A0A9P7AZ39_9HELO</name>
<organism evidence="1 2">
    <name type="scientific">Hyphodiscus hymeniophilus</name>
    <dbReference type="NCBI Taxonomy" id="353542"/>
    <lineage>
        <taxon>Eukaryota</taxon>
        <taxon>Fungi</taxon>
        <taxon>Dikarya</taxon>
        <taxon>Ascomycota</taxon>
        <taxon>Pezizomycotina</taxon>
        <taxon>Leotiomycetes</taxon>
        <taxon>Helotiales</taxon>
        <taxon>Hyphodiscaceae</taxon>
        <taxon>Hyphodiscus</taxon>
    </lineage>
</organism>
<dbReference type="EMBL" id="VNKQ01000005">
    <property type="protein sequence ID" value="KAG0650640.1"/>
    <property type="molecule type" value="Genomic_DNA"/>
</dbReference>
<proteinExistence type="predicted"/>
<gene>
    <name evidence="1" type="ORF">D0Z07_2511</name>
</gene>
<comment type="caution">
    <text evidence="1">The sequence shown here is derived from an EMBL/GenBank/DDBJ whole genome shotgun (WGS) entry which is preliminary data.</text>
</comment>
<keyword evidence="2" id="KW-1185">Reference proteome</keyword>
<protein>
    <submittedName>
        <fullName evidence="1">Uncharacterized protein</fullName>
    </submittedName>
</protein>
<evidence type="ECO:0000313" key="1">
    <source>
        <dbReference type="EMBL" id="KAG0650640.1"/>
    </source>
</evidence>
<accession>A0A9P7AZ39</accession>
<dbReference type="Proteomes" id="UP000785200">
    <property type="component" value="Unassembled WGS sequence"/>
</dbReference>
<sequence>MSVNPFRYHRNSCKEALYLAHAVMALTCHHLDTRSWDRRQQPERVFLHNQTALHLFRQIRMSVVAVVTNDQY</sequence>
<evidence type="ECO:0000313" key="2">
    <source>
        <dbReference type="Proteomes" id="UP000785200"/>
    </source>
</evidence>